<proteinExistence type="predicted"/>
<accession>A0A644V3B2</accession>
<dbReference type="InterPro" id="IPR043772">
    <property type="entry name" value="MBG_3"/>
</dbReference>
<dbReference type="EMBL" id="VSSQ01000212">
    <property type="protein sequence ID" value="MPL85826.1"/>
    <property type="molecule type" value="Genomic_DNA"/>
</dbReference>
<dbReference type="Pfam" id="PF18887">
    <property type="entry name" value="MBG_3"/>
    <property type="match status" value="1"/>
</dbReference>
<name>A0A644V3B2_9ZZZZ</name>
<gene>
    <name evidence="2" type="ORF">SDC9_31800</name>
</gene>
<evidence type="ECO:0000313" key="2">
    <source>
        <dbReference type="EMBL" id="MPL85826.1"/>
    </source>
</evidence>
<reference evidence="2" key="1">
    <citation type="submission" date="2019-08" db="EMBL/GenBank/DDBJ databases">
        <authorList>
            <person name="Kucharzyk K."/>
            <person name="Murdoch R.W."/>
            <person name="Higgins S."/>
            <person name="Loffler F."/>
        </authorList>
    </citation>
    <scope>NUCLEOTIDE SEQUENCE</scope>
</reference>
<protein>
    <recommendedName>
        <fullName evidence="1">MBG domain-containing protein</fullName>
    </recommendedName>
</protein>
<evidence type="ECO:0000259" key="1">
    <source>
        <dbReference type="Pfam" id="PF18887"/>
    </source>
</evidence>
<sequence length="437" mass="47547">MINLVINKANPIVNWGDFSTITYGEALSDISITNQSSVNPITGLTVSGSYAWTDSSIEPNVNNSGFVRTFVPVDGNNYLTVVSQQLPVVVNKATPVLTQTSSPYVITYGQSLPAVTATAVNPNNNASVNGNYEWDYPETHQPQSGTALYQVHFIPTGIDAENYNIAQKAFNVQVNKAKPILVAPTASSLIYEQTLAESLLTGGSAMNANNNDAVAGTFQWTIPTTIPDAGNNAYPVVFIPQDKTNYDNSDPINVVVEVAKKHIDIEIYDLVHIYDGNQKEASFRDAEGNVDLTGMVDAKYFTGNTNVAISTVAPINEGSYKVVATIVPTSNYEGTATAMLVINKNVASMTDPAEQVEVVNAIVPGMNQYFKIRDYEQMMPIKVRMVNANGNQVYQSDNYKNNFDMSNLPIGTYFYAITFTINGTEYNKTGRVEVVGK</sequence>
<dbReference type="Pfam" id="PF13585">
    <property type="entry name" value="CHU_C"/>
    <property type="match status" value="1"/>
</dbReference>
<organism evidence="2">
    <name type="scientific">bioreactor metagenome</name>
    <dbReference type="NCBI Taxonomy" id="1076179"/>
    <lineage>
        <taxon>unclassified sequences</taxon>
        <taxon>metagenomes</taxon>
        <taxon>ecological metagenomes</taxon>
    </lineage>
</organism>
<feature type="domain" description="MBG" evidence="1">
    <location>
        <begin position="265"/>
        <end position="345"/>
    </location>
</feature>
<dbReference type="AlphaFoldDB" id="A0A644V3B2"/>
<comment type="caution">
    <text evidence="2">The sequence shown here is derived from an EMBL/GenBank/DDBJ whole genome shotgun (WGS) entry which is preliminary data.</text>
</comment>